<dbReference type="InterPro" id="IPR008847">
    <property type="entry name" value="Suf"/>
</dbReference>
<sequence>MKKISDIYEEGKRLQDLNDKNGLEKFFNKYLKTSADSRVWNLYVNYVKNDKKIHLAQVYQFIVNYLEHSYESFEFVKECIKELNKTSLEEGKIDKIRRIYTKFVKVPHNKLSELFREYEQWEISVNKINAKSMIEEVQPYYINAMTVYQKISQSLKSKNFYKLIDIEVSNPLKLNKKSFDNRLNFILNYLLLNNYNYEEIEILRSIYLNNISNVEVINSCLHQYWFSFHLKKNLFDFSRKNDLTAINYLNWVVQNEGIESYRNKFKEMKNDYTFRVYIYAAELEMRNNSINAYNILNEAFEKYPNESLLNEMFFEMFYKANDDEKIRLLFKKLNKTDKIWKMMINYELRFGDFNEYKNLLSNYNQNNRDLLKSCSYDDDDNKIEIEENSLRIISNIKKSFEYLDLKLPVSDILSDFISKLPNLPENENILKDVEVNKIIELIRRVE</sequence>
<dbReference type="Pfam" id="PF05843">
    <property type="entry name" value="Suf"/>
    <property type="match status" value="2"/>
</dbReference>
<dbReference type="SUPFAM" id="SSF48452">
    <property type="entry name" value="TPR-like"/>
    <property type="match status" value="1"/>
</dbReference>
<dbReference type="InterPro" id="IPR003107">
    <property type="entry name" value="HAT"/>
</dbReference>
<dbReference type="InterPro" id="IPR011990">
    <property type="entry name" value="TPR-like_helical_dom_sf"/>
</dbReference>
<dbReference type="VEuPathDB" id="MicrosporidiaDB:A0H76_617"/>
<protein>
    <submittedName>
        <fullName evidence="5">CTF77</fullName>
    </submittedName>
</protein>
<keyword evidence="3" id="KW-0539">Nucleus</keyword>
<proteinExistence type="predicted"/>
<name>A0A1X0QIJ9_9MICR</name>
<evidence type="ECO:0000313" key="6">
    <source>
        <dbReference type="Proteomes" id="UP000192501"/>
    </source>
</evidence>
<comment type="caution">
    <text evidence="5">The sequence shown here is derived from an EMBL/GenBank/DDBJ whole genome shotgun (WGS) entry which is preliminary data.</text>
</comment>
<organism evidence="5 6">
    <name type="scientific">Hepatospora eriocheir</name>
    <dbReference type="NCBI Taxonomy" id="1081669"/>
    <lineage>
        <taxon>Eukaryota</taxon>
        <taxon>Fungi</taxon>
        <taxon>Fungi incertae sedis</taxon>
        <taxon>Microsporidia</taxon>
        <taxon>Hepatosporidae</taxon>
        <taxon>Hepatospora</taxon>
    </lineage>
</organism>
<evidence type="ECO:0000256" key="3">
    <source>
        <dbReference type="ARBA" id="ARBA00023242"/>
    </source>
</evidence>
<accession>A0A1X0QIJ9</accession>
<dbReference type="GO" id="GO:0003729">
    <property type="term" value="F:mRNA binding"/>
    <property type="evidence" value="ECO:0007669"/>
    <property type="project" value="TreeGrafter"/>
</dbReference>
<feature type="domain" description="Suppressor of forked" evidence="4">
    <location>
        <begin position="18"/>
        <end position="155"/>
    </location>
</feature>
<evidence type="ECO:0000313" key="5">
    <source>
        <dbReference type="EMBL" id="ORD99576.1"/>
    </source>
</evidence>
<feature type="domain" description="Suppressor of forked" evidence="4">
    <location>
        <begin position="239"/>
        <end position="364"/>
    </location>
</feature>
<dbReference type="SMART" id="SM00386">
    <property type="entry name" value="HAT"/>
    <property type="match status" value="3"/>
</dbReference>
<dbReference type="AlphaFoldDB" id="A0A1X0QIJ9"/>
<evidence type="ECO:0000256" key="1">
    <source>
        <dbReference type="ARBA" id="ARBA00004123"/>
    </source>
</evidence>
<dbReference type="PANTHER" id="PTHR19980:SF0">
    <property type="entry name" value="CLEAVAGE STIMULATION FACTOR SUBUNIT 3"/>
    <property type="match status" value="1"/>
</dbReference>
<reference evidence="5 6" key="1">
    <citation type="journal article" date="2017" name="Environ. Microbiol.">
        <title>Decay of the glycolytic pathway and adaptation to intranuclear parasitism within Enterocytozoonidae microsporidia.</title>
        <authorList>
            <person name="Wiredu Boakye D."/>
            <person name="Jaroenlak P."/>
            <person name="Prachumwat A."/>
            <person name="Williams T.A."/>
            <person name="Bateman K.S."/>
            <person name="Itsathitphaisarn O."/>
            <person name="Sritunyalucksana K."/>
            <person name="Paszkiewicz K.H."/>
            <person name="Moore K.A."/>
            <person name="Stentiford G.D."/>
            <person name="Williams B.A."/>
        </authorList>
    </citation>
    <scope>NUCLEOTIDE SEQUENCE [LARGE SCALE GENOMIC DNA]</scope>
    <source>
        <strain evidence="6">canceri</strain>
    </source>
</reference>
<gene>
    <name evidence="5" type="primary">CTF77</name>
    <name evidence="5" type="ORF">A0H76_617</name>
</gene>
<dbReference type="EMBL" id="LTAI01000160">
    <property type="protein sequence ID" value="ORD99576.1"/>
    <property type="molecule type" value="Genomic_DNA"/>
</dbReference>
<dbReference type="GO" id="GO:0031124">
    <property type="term" value="P:mRNA 3'-end processing"/>
    <property type="evidence" value="ECO:0007669"/>
    <property type="project" value="InterPro"/>
</dbReference>
<dbReference type="GO" id="GO:0005634">
    <property type="term" value="C:nucleus"/>
    <property type="evidence" value="ECO:0007669"/>
    <property type="project" value="UniProtKB-SubCell"/>
</dbReference>
<dbReference type="VEuPathDB" id="MicrosporidiaDB:HERIO_300"/>
<dbReference type="Proteomes" id="UP000192501">
    <property type="component" value="Unassembled WGS sequence"/>
</dbReference>
<evidence type="ECO:0000256" key="2">
    <source>
        <dbReference type="ARBA" id="ARBA00022737"/>
    </source>
</evidence>
<keyword evidence="2" id="KW-0677">Repeat</keyword>
<evidence type="ECO:0000259" key="4">
    <source>
        <dbReference type="Pfam" id="PF05843"/>
    </source>
</evidence>
<dbReference type="InterPro" id="IPR045243">
    <property type="entry name" value="Rna14-like"/>
</dbReference>
<dbReference type="Gene3D" id="1.25.40.10">
    <property type="entry name" value="Tetratricopeptide repeat domain"/>
    <property type="match status" value="1"/>
</dbReference>
<dbReference type="PANTHER" id="PTHR19980">
    <property type="entry name" value="RNA CLEAVAGE STIMULATION FACTOR"/>
    <property type="match status" value="1"/>
</dbReference>
<comment type="subcellular location">
    <subcellularLocation>
        <location evidence="1">Nucleus</location>
    </subcellularLocation>
</comment>